<feature type="transmembrane region" description="Helical" evidence="7">
    <location>
        <begin position="270"/>
        <end position="288"/>
    </location>
</feature>
<comment type="caution">
    <text evidence="9">The sequence shown here is derived from an EMBL/GenBank/DDBJ whole genome shotgun (WGS) entry which is preliminary data.</text>
</comment>
<dbReference type="Proteomes" id="UP000031192">
    <property type="component" value="Unassembled WGS sequence"/>
</dbReference>
<keyword evidence="10" id="KW-1185">Reference proteome</keyword>
<dbReference type="GO" id="GO:0022857">
    <property type="term" value="F:transmembrane transporter activity"/>
    <property type="evidence" value="ECO:0007669"/>
    <property type="project" value="TreeGrafter"/>
</dbReference>
<evidence type="ECO:0000256" key="7">
    <source>
        <dbReference type="SAM" id="Phobius"/>
    </source>
</evidence>
<name>A0A0B4GTV7_METGA</name>
<feature type="transmembrane region" description="Helical" evidence="7">
    <location>
        <begin position="66"/>
        <end position="85"/>
    </location>
</feature>
<dbReference type="PANTHER" id="PTHR23501:SF187">
    <property type="entry name" value="MAJOR FACILITATOR SUPERFAMILY (MFS) PROFILE DOMAIN-CONTAINING PROTEIN"/>
    <property type="match status" value="1"/>
</dbReference>
<gene>
    <name evidence="9" type="ORF">MGU_06750</name>
</gene>
<feature type="transmembrane region" description="Helical" evidence="7">
    <location>
        <begin position="156"/>
        <end position="174"/>
    </location>
</feature>
<dbReference type="HOGENOM" id="CLU_000960_22_0_1"/>
<feature type="transmembrane region" description="Helical" evidence="7">
    <location>
        <begin position="27"/>
        <end position="45"/>
    </location>
</feature>
<evidence type="ECO:0000256" key="3">
    <source>
        <dbReference type="ARBA" id="ARBA00022692"/>
    </source>
</evidence>
<keyword evidence="2" id="KW-0813">Transport</keyword>
<keyword evidence="6" id="KW-0325">Glycoprotein</keyword>
<accession>A0A0B4GTV7</accession>
<dbReference type="GO" id="GO:0005886">
    <property type="term" value="C:plasma membrane"/>
    <property type="evidence" value="ECO:0007669"/>
    <property type="project" value="TreeGrafter"/>
</dbReference>
<comment type="subcellular location">
    <subcellularLocation>
        <location evidence="1">Membrane</location>
        <topology evidence="1">Multi-pass membrane protein</topology>
    </subcellularLocation>
</comment>
<dbReference type="SUPFAM" id="SSF103473">
    <property type="entry name" value="MFS general substrate transporter"/>
    <property type="match status" value="1"/>
</dbReference>
<evidence type="ECO:0000313" key="10">
    <source>
        <dbReference type="Proteomes" id="UP000031192"/>
    </source>
</evidence>
<feature type="signal peptide" evidence="8">
    <location>
        <begin position="1"/>
        <end position="17"/>
    </location>
</feature>
<reference evidence="9 10" key="1">
    <citation type="journal article" date="2014" name="Proc. Natl. Acad. Sci. U.S.A.">
        <title>Trajectory and genomic determinants of fungal-pathogen speciation and host adaptation.</title>
        <authorList>
            <person name="Hu X."/>
            <person name="Xiao G."/>
            <person name="Zheng P."/>
            <person name="Shang Y."/>
            <person name="Su Y."/>
            <person name="Zhang X."/>
            <person name="Liu X."/>
            <person name="Zhan S."/>
            <person name="St Leger R.J."/>
            <person name="Wang C."/>
        </authorList>
    </citation>
    <scope>NUCLEOTIDE SEQUENCE [LARGE SCALE GENOMIC DNA]</scope>
    <source>
        <strain evidence="9 10">ARSEF 977</strain>
    </source>
</reference>
<feature type="chain" id="PRO_5002103545" evidence="8">
    <location>
        <begin position="18"/>
        <end position="319"/>
    </location>
</feature>
<dbReference type="EMBL" id="AZNH01000024">
    <property type="protein sequence ID" value="KID86058.1"/>
    <property type="molecule type" value="Genomic_DNA"/>
</dbReference>
<evidence type="ECO:0000256" key="4">
    <source>
        <dbReference type="ARBA" id="ARBA00022989"/>
    </source>
</evidence>
<evidence type="ECO:0000256" key="1">
    <source>
        <dbReference type="ARBA" id="ARBA00004141"/>
    </source>
</evidence>
<dbReference type="PANTHER" id="PTHR23501">
    <property type="entry name" value="MAJOR FACILITATOR SUPERFAMILY"/>
    <property type="match status" value="1"/>
</dbReference>
<keyword evidence="3 7" id="KW-0812">Transmembrane</keyword>
<keyword evidence="8" id="KW-0732">Signal</keyword>
<keyword evidence="5 7" id="KW-0472">Membrane</keyword>
<sequence>MLLICATFSILWALTYGGTRYQWGESNIVIPLVLGFVGFGIFLWWETRRWCPYPVMPLHHFQSRTSSAAFFISFMTMVISFWVVYIYPVFFQSVLDSPRRFGVHLLPFQIVFPVFAAVGGGIVSKTGRYKPVHLVATAAVAICTGFASLLTKTTHMPVWVVLQLLTASGLGCMISTTLQAVQAGLPESEVASSTASWSFIPSLGTIWGVSILSAVFNNRFDQLSKQFDPSIRDSFTRGKAYEHATAAFVQAFDPATRNVIVDAYINALQHVWLVSIAFGIITVLSVFLEKELALRTELDSDFGLDEKNKDKGEVKQTLK</sequence>
<evidence type="ECO:0000313" key="9">
    <source>
        <dbReference type="EMBL" id="KID86058.1"/>
    </source>
</evidence>
<evidence type="ECO:0000256" key="8">
    <source>
        <dbReference type="SAM" id="SignalP"/>
    </source>
</evidence>
<organism evidence="9 10">
    <name type="scientific">Metarhizium guizhouense (strain ARSEF 977)</name>
    <dbReference type="NCBI Taxonomy" id="1276136"/>
    <lineage>
        <taxon>Eukaryota</taxon>
        <taxon>Fungi</taxon>
        <taxon>Dikarya</taxon>
        <taxon>Ascomycota</taxon>
        <taxon>Pezizomycotina</taxon>
        <taxon>Sordariomycetes</taxon>
        <taxon>Hypocreomycetidae</taxon>
        <taxon>Hypocreales</taxon>
        <taxon>Clavicipitaceae</taxon>
        <taxon>Metarhizium</taxon>
    </lineage>
</organism>
<keyword evidence="4 7" id="KW-1133">Transmembrane helix</keyword>
<protein>
    <submittedName>
        <fullName evidence="9">MFS general substrate transporter-like protein</fullName>
    </submittedName>
</protein>
<dbReference type="InterPro" id="IPR036259">
    <property type="entry name" value="MFS_trans_sf"/>
</dbReference>
<evidence type="ECO:0000256" key="5">
    <source>
        <dbReference type="ARBA" id="ARBA00023136"/>
    </source>
</evidence>
<feature type="transmembrane region" description="Helical" evidence="7">
    <location>
        <begin position="105"/>
        <end position="124"/>
    </location>
</feature>
<dbReference type="Gene3D" id="1.20.1250.20">
    <property type="entry name" value="MFS general substrate transporter like domains"/>
    <property type="match status" value="1"/>
</dbReference>
<feature type="transmembrane region" description="Helical" evidence="7">
    <location>
        <begin position="195"/>
        <end position="216"/>
    </location>
</feature>
<evidence type="ECO:0000256" key="2">
    <source>
        <dbReference type="ARBA" id="ARBA00022448"/>
    </source>
</evidence>
<proteinExistence type="predicted"/>
<evidence type="ECO:0000256" key="6">
    <source>
        <dbReference type="ARBA" id="ARBA00023180"/>
    </source>
</evidence>
<feature type="transmembrane region" description="Helical" evidence="7">
    <location>
        <begin position="131"/>
        <end position="150"/>
    </location>
</feature>
<dbReference type="AlphaFoldDB" id="A0A0B4GTV7"/>